<protein>
    <submittedName>
        <fullName evidence="1">Uncharacterized protein</fullName>
    </submittedName>
</protein>
<evidence type="ECO:0000313" key="1">
    <source>
        <dbReference type="EMBL" id="CAD8149176.1"/>
    </source>
</evidence>
<accession>A0A8S1TD23</accession>
<reference evidence="1" key="1">
    <citation type="submission" date="2021-01" db="EMBL/GenBank/DDBJ databases">
        <authorList>
            <consortium name="Genoscope - CEA"/>
            <person name="William W."/>
        </authorList>
    </citation>
    <scope>NUCLEOTIDE SEQUENCE</scope>
</reference>
<sequence length="98" mass="11764">MFIKGMLLPDLANQQFWNFYQHTKLILQGFWMWDIDDRQTDRQVLTVAPDRMTEIVIYDGNAQAKILPILNLLYVNNVNNQKNIFHIFSFNQYKLIQK</sequence>
<gene>
    <name evidence="1" type="ORF">PPENT_87.1.T0180453</name>
</gene>
<comment type="caution">
    <text evidence="1">The sequence shown here is derived from an EMBL/GenBank/DDBJ whole genome shotgun (WGS) entry which is preliminary data.</text>
</comment>
<keyword evidence="2" id="KW-1185">Reference proteome</keyword>
<proteinExistence type="predicted"/>
<dbReference type="EMBL" id="CAJJDO010000018">
    <property type="protein sequence ID" value="CAD8149176.1"/>
    <property type="molecule type" value="Genomic_DNA"/>
</dbReference>
<dbReference type="AlphaFoldDB" id="A0A8S1TD23"/>
<organism evidence="1 2">
    <name type="scientific">Paramecium pentaurelia</name>
    <dbReference type="NCBI Taxonomy" id="43138"/>
    <lineage>
        <taxon>Eukaryota</taxon>
        <taxon>Sar</taxon>
        <taxon>Alveolata</taxon>
        <taxon>Ciliophora</taxon>
        <taxon>Intramacronucleata</taxon>
        <taxon>Oligohymenophorea</taxon>
        <taxon>Peniculida</taxon>
        <taxon>Parameciidae</taxon>
        <taxon>Paramecium</taxon>
    </lineage>
</organism>
<name>A0A8S1TD23_9CILI</name>
<evidence type="ECO:0000313" key="2">
    <source>
        <dbReference type="Proteomes" id="UP000689195"/>
    </source>
</evidence>
<dbReference type="Proteomes" id="UP000689195">
    <property type="component" value="Unassembled WGS sequence"/>
</dbReference>